<evidence type="ECO:0000313" key="3">
    <source>
        <dbReference type="EMBL" id="CAI8028591.1"/>
    </source>
</evidence>
<protein>
    <submittedName>
        <fullName evidence="3">2,5-dichloro-2,5-cyclohexadiene-1,4-diol dehydrogenase</fullName>
    </submittedName>
</protein>
<comment type="caution">
    <text evidence="3">The sequence shown here is derived from an EMBL/GenBank/DDBJ whole genome shotgun (WGS) entry which is preliminary data.</text>
</comment>
<dbReference type="FunFam" id="3.40.50.720:FF:000084">
    <property type="entry name" value="Short-chain dehydrogenase reductase"/>
    <property type="match status" value="1"/>
</dbReference>
<comment type="similarity">
    <text evidence="1">Belongs to the short-chain dehydrogenases/reductases (SDR) family.</text>
</comment>
<accession>A0AA35SH63</accession>
<reference evidence="3" key="1">
    <citation type="submission" date="2023-03" db="EMBL/GenBank/DDBJ databases">
        <authorList>
            <person name="Steffen K."/>
            <person name="Cardenas P."/>
        </authorList>
    </citation>
    <scope>NUCLEOTIDE SEQUENCE</scope>
</reference>
<gene>
    <name evidence="3" type="ORF">GBAR_LOCUS16295</name>
</gene>
<dbReference type="GO" id="GO:0016491">
    <property type="term" value="F:oxidoreductase activity"/>
    <property type="evidence" value="ECO:0007669"/>
    <property type="project" value="UniProtKB-KW"/>
</dbReference>
<dbReference type="EMBL" id="CASHTH010002349">
    <property type="protein sequence ID" value="CAI8028591.1"/>
    <property type="molecule type" value="Genomic_DNA"/>
</dbReference>
<dbReference type="NCBIfam" id="NF005559">
    <property type="entry name" value="PRK07231.1"/>
    <property type="match status" value="1"/>
</dbReference>
<proteinExistence type="inferred from homology"/>
<sequence>MAGLLEGRISLVTGAGWGIGRATSLVMAREGATVVVSDLNADGGEETLSAIKEAGGDGIFVHADVSRPDDVAALVGQVVAAYGRLDCAYNNAGIEGYMAGRLHEYPEEEWDRLIDVNVKGVWLCLKHEIPQMMQQGGGAIVNTASAAGLVGSRRLSAYVASKHAVVGLTKAAALEYAQDGIRVNAVCPGIIDTPMVRRLIGGRDAEYENSIPARQPIGRLGTPEEIAESVAWLCSDAASLVTGLAMAVDGGFTAQ</sequence>
<dbReference type="Pfam" id="PF13561">
    <property type="entry name" value="adh_short_C2"/>
    <property type="match status" value="1"/>
</dbReference>
<keyword evidence="2" id="KW-0560">Oxidoreductase</keyword>
<keyword evidence="4" id="KW-1185">Reference proteome</keyword>
<evidence type="ECO:0000256" key="2">
    <source>
        <dbReference type="ARBA" id="ARBA00023002"/>
    </source>
</evidence>
<evidence type="ECO:0000313" key="4">
    <source>
        <dbReference type="Proteomes" id="UP001174909"/>
    </source>
</evidence>
<organism evidence="3 4">
    <name type="scientific">Geodia barretti</name>
    <name type="common">Barrett's horny sponge</name>
    <dbReference type="NCBI Taxonomy" id="519541"/>
    <lineage>
        <taxon>Eukaryota</taxon>
        <taxon>Metazoa</taxon>
        <taxon>Porifera</taxon>
        <taxon>Demospongiae</taxon>
        <taxon>Heteroscleromorpha</taxon>
        <taxon>Tetractinellida</taxon>
        <taxon>Astrophorina</taxon>
        <taxon>Geodiidae</taxon>
        <taxon>Geodia</taxon>
    </lineage>
</organism>
<dbReference type="AlphaFoldDB" id="A0AA35SH63"/>
<dbReference type="InterPro" id="IPR020904">
    <property type="entry name" value="Sc_DH/Rdtase_CS"/>
</dbReference>
<dbReference type="PANTHER" id="PTHR24321">
    <property type="entry name" value="DEHYDROGENASES, SHORT CHAIN"/>
    <property type="match status" value="1"/>
</dbReference>
<dbReference type="InterPro" id="IPR036291">
    <property type="entry name" value="NAD(P)-bd_dom_sf"/>
</dbReference>
<dbReference type="SUPFAM" id="SSF51735">
    <property type="entry name" value="NAD(P)-binding Rossmann-fold domains"/>
    <property type="match status" value="1"/>
</dbReference>
<dbReference type="Gene3D" id="3.40.50.720">
    <property type="entry name" value="NAD(P)-binding Rossmann-like Domain"/>
    <property type="match status" value="1"/>
</dbReference>
<dbReference type="PRINTS" id="PR00081">
    <property type="entry name" value="GDHRDH"/>
</dbReference>
<dbReference type="NCBIfam" id="NF004818">
    <property type="entry name" value="PRK06172.1"/>
    <property type="match status" value="1"/>
</dbReference>
<dbReference type="InterPro" id="IPR002347">
    <property type="entry name" value="SDR_fam"/>
</dbReference>
<dbReference type="CDD" id="cd05233">
    <property type="entry name" value="SDR_c"/>
    <property type="match status" value="1"/>
</dbReference>
<evidence type="ECO:0000256" key="1">
    <source>
        <dbReference type="ARBA" id="ARBA00006484"/>
    </source>
</evidence>
<name>A0AA35SH63_GEOBA</name>
<dbReference type="PANTHER" id="PTHR24321:SF11">
    <property type="entry name" value="BLR0893 PROTEIN"/>
    <property type="match status" value="1"/>
</dbReference>
<dbReference type="PRINTS" id="PR00080">
    <property type="entry name" value="SDRFAMILY"/>
</dbReference>
<dbReference type="Proteomes" id="UP001174909">
    <property type="component" value="Unassembled WGS sequence"/>
</dbReference>
<dbReference type="PROSITE" id="PS00061">
    <property type="entry name" value="ADH_SHORT"/>
    <property type="match status" value="1"/>
</dbReference>